<dbReference type="GO" id="GO:0000976">
    <property type="term" value="F:transcription cis-regulatory region binding"/>
    <property type="evidence" value="ECO:0007669"/>
    <property type="project" value="TreeGrafter"/>
</dbReference>
<dbReference type="PANTHER" id="PTHR37534">
    <property type="entry name" value="TRANSCRIPTIONAL ACTIVATOR PROTEIN UGA3"/>
    <property type="match status" value="1"/>
</dbReference>
<dbReference type="InterPro" id="IPR036864">
    <property type="entry name" value="Zn2-C6_fun-type_DNA-bd_sf"/>
</dbReference>
<name>A0A8H5ZVT2_PETAA</name>
<keyword evidence="5" id="KW-0539">Nucleus</keyword>
<organism evidence="7 8">
    <name type="scientific">Petromyces alliaceus</name>
    <name type="common">Aspergillus alliaceus</name>
    <dbReference type="NCBI Taxonomy" id="209559"/>
    <lineage>
        <taxon>Eukaryota</taxon>
        <taxon>Fungi</taxon>
        <taxon>Dikarya</taxon>
        <taxon>Ascomycota</taxon>
        <taxon>Pezizomycotina</taxon>
        <taxon>Eurotiomycetes</taxon>
        <taxon>Eurotiomycetidae</taxon>
        <taxon>Eurotiales</taxon>
        <taxon>Aspergillaceae</taxon>
        <taxon>Aspergillus</taxon>
        <taxon>Aspergillus subgen. Circumdati</taxon>
    </lineage>
</organism>
<reference evidence="7 8" key="1">
    <citation type="submission" date="2019-04" db="EMBL/GenBank/DDBJ databases">
        <title>Aspergillus burnettii sp. nov., novel species from soil in southeast Queensland.</title>
        <authorList>
            <person name="Gilchrist C.L.M."/>
            <person name="Pitt J.I."/>
            <person name="Lange L."/>
            <person name="Lacey H.J."/>
            <person name="Vuong D."/>
            <person name="Midgley D.J."/>
            <person name="Greenfield P."/>
            <person name="Bradbury M."/>
            <person name="Lacey E."/>
            <person name="Busk P.K."/>
            <person name="Pilgaard B."/>
            <person name="Chooi Y.H."/>
            <person name="Piggott A.M."/>
        </authorList>
    </citation>
    <scope>NUCLEOTIDE SEQUENCE [LARGE SCALE GENOMIC DNA]</scope>
    <source>
        <strain evidence="7 8">FRR 5400</strain>
    </source>
</reference>
<dbReference type="GO" id="GO:0000981">
    <property type="term" value="F:DNA-binding transcription factor activity, RNA polymerase II-specific"/>
    <property type="evidence" value="ECO:0007669"/>
    <property type="project" value="InterPro"/>
</dbReference>
<dbReference type="PANTHER" id="PTHR37534:SF43">
    <property type="entry name" value="FINGER DOMAIN PROTEIN, PUTATIVE (AFU_ORTHOLOGUE AFUA_1G01850)-RELATED"/>
    <property type="match status" value="1"/>
</dbReference>
<comment type="caution">
    <text evidence="7">The sequence shown here is derived from an EMBL/GenBank/DDBJ whole genome shotgun (WGS) entry which is preliminary data.</text>
</comment>
<dbReference type="CDD" id="cd00067">
    <property type="entry name" value="GAL4"/>
    <property type="match status" value="1"/>
</dbReference>
<dbReference type="PROSITE" id="PS00463">
    <property type="entry name" value="ZN2_CY6_FUNGAL_1"/>
    <property type="match status" value="1"/>
</dbReference>
<evidence type="ECO:0000259" key="6">
    <source>
        <dbReference type="PROSITE" id="PS50048"/>
    </source>
</evidence>
<dbReference type="Proteomes" id="UP000541154">
    <property type="component" value="Unassembled WGS sequence"/>
</dbReference>
<evidence type="ECO:0000313" key="7">
    <source>
        <dbReference type="EMBL" id="KAF5856045.1"/>
    </source>
</evidence>
<proteinExistence type="predicted"/>
<sequence>MSRSKGCIPCKYRRKKCDEQKPLCAACIRNVLICAWGPSSDPKGRVTTASPSANYITTVPASVEPVSFSRTRPSSGSNAMASIKHLYSGVPDPHSLIQGPGSLHPQLRQSQAAFLYSFFLEKAAQAVSIRDERSNPFIHVLAPMALQSDMILHTILAFSGVVLLQGSTSDIAHAVWEQYALALRSLKFNLTKYTQGEGHLAIHVLLTCLLLCALEVWNTDTQDRGLLHFTAAQQVVSTAEAFCSGSPSFSLAAELYSYTISLLPSCLDESAGFSFSGVDFTFNALMRPHTPFFGVLCGCAFSLLRLIPDVYVVSTAIHDAHQSGKTAPTEHYLSRQRLLGLVQIWMPEALDEEGKYCGLIYRLALLALLEIDAGVESTTIDPTSSYRRQLVANMTHLLRSLPVDSNYSTILCWPLAVLGSYAEESQHRDIILKYLFHMARKYRQGNMYQTIQLLRMIWDSPHLRRKGPRCLQAAMEAQGYRIMFT</sequence>
<evidence type="ECO:0000256" key="5">
    <source>
        <dbReference type="ARBA" id="ARBA00023242"/>
    </source>
</evidence>
<evidence type="ECO:0000256" key="3">
    <source>
        <dbReference type="ARBA" id="ARBA00023125"/>
    </source>
</evidence>
<keyword evidence="8" id="KW-1185">Reference proteome</keyword>
<dbReference type="GO" id="GO:0008270">
    <property type="term" value="F:zinc ion binding"/>
    <property type="evidence" value="ECO:0007669"/>
    <property type="project" value="InterPro"/>
</dbReference>
<dbReference type="Gene3D" id="4.10.240.10">
    <property type="entry name" value="Zn(2)-C6 fungal-type DNA-binding domain"/>
    <property type="match status" value="1"/>
</dbReference>
<dbReference type="SUPFAM" id="SSF57701">
    <property type="entry name" value="Zn2/Cys6 DNA-binding domain"/>
    <property type="match status" value="1"/>
</dbReference>
<dbReference type="GO" id="GO:0045944">
    <property type="term" value="P:positive regulation of transcription by RNA polymerase II"/>
    <property type="evidence" value="ECO:0007669"/>
    <property type="project" value="TreeGrafter"/>
</dbReference>
<dbReference type="Pfam" id="PF11951">
    <property type="entry name" value="Fungal_trans_2"/>
    <property type="match status" value="1"/>
</dbReference>
<dbReference type="Pfam" id="PF00172">
    <property type="entry name" value="Zn_clus"/>
    <property type="match status" value="1"/>
</dbReference>
<comment type="subcellular location">
    <subcellularLocation>
        <location evidence="1">Nucleus</location>
    </subcellularLocation>
</comment>
<evidence type="ECO:0000256" key="1">
    <source>
        <dbReference type="ARBA" id="ARBA00004123"/>
    </source>
</evidence>
<keyword evidence="3" id="KW-0238">DNA-binding</keyword>
<keyword evidence="4" id="KW-0804">Transcription</keyword>
<protein>
    <recommendedName>
        <fullName evidence="6">Zn(2)-C6 fungal-type domain-containing protein</fullName>
    </recommendedName>
</protein>
<keyword evidence="2" id="KW-0805">Transcription regulation</keyword>
<dbReference type="InterPro" id="IPR021858">
    <property type="entry name" value="Fun_TF"/>
</dbReference>
<dbReference type="GO" id="GO:0005634">
    <property type="term" value="C:nucleus"/>
    <property type="evidence" value="ECO:0007669"/>
    <property type="project" value="UniProtKB-SubCell"/>
</dbReference>
<dbReference type="PROSITE" id="PS50048">
    <property type="entry name" value="ZN2_CY6_FUNGAL_2"/>
    <property type="match status" value="1"/>
</dbReference>
<dbReference type="AlphaFoldDB" id="A0A8H5ZVT2"/>
<evidence type="ECO:0000256" key="2">
    <source>
        <dbReference type="ARBA" id="ARBA00023015"/>
    </source>
</evidence>
<dbReference type="SMART" id="SM00066">
    <property type="entry name" value="GAL4"/>
    <property type="match status" value="1"/>
</dbReference>
<accession>A0A8H5ZVT2</accession>
<feature type="domain" description="Zn(2)-C6 fungal-type" evidence="6">
    <location>
        <begin position="6"/>
        <end position="36"/>
    </location>
</feature>
<dbReference type="InterPro" id="IPR001138">
    <property type="entry name" value="Zn2Cys6_DnaBD"/>
</dbReference>
<dbReference type="EMBL" id="SPNV01000353">
    <property type="protein sequence ID" value="KAF5856045.1"/>
    <property type="molecule type" value="Genomic_DNA"/>
</dbReference>
<gene>
    <name evidence="7" type="ORF">ETB97_007988</name>
</gene>
<evidence type="ECO:0000313" key="8">
    <source>
        <dbReference type="Proteomes" id="UP000541154"/>
    </source>
</evidence>
<evidence type="ECO:0000256" key="4">
    <source>
        <dbReference type="ARBA" id="ARBA00023163"/>
    </source>
</evidence>